<evidence type="ECO:0000313" key="2">
    <source>
        <dbReference type="Proteomes" id="UP000261704"/>
    </source>
</evidence>
<gene>
    <name evidence="1" type="ORF">BAR1_10840</name>
</gene>
<dbReference type="OrthoDB" id="978447at2"/>
<organism evidence="1 2">
    <name type="scientific">Profundibacter amoris</name>
    <dbReference type="NCBI Taxonomy" id="2171755"/>
    <lineage>
        <taxon>Bacteria</taxon>
        <taxon>Pseudomonadati</taxon>
        <taxon>Pseudomonadota</taxon>
        <taxon>Alphaproteobacteria</taxon>
        <taxon>Rhodobacterales</taxon>
        <taxon>Paracoccaceae</taxon>
        <taxon>Profundibacter</taxon>
    </lineage>
</organism>
<dbReference type="RefSeq" id="WP_118943034.1">
    <property type="nucleotide sequence ID" value="NZ_CP032125.1"/>
</dbReference>
<evidence type="ECO:0008006" key="3">
    <source>
        <dbReference type="Google" id="ProtNLM"/>
    </source>
</evidence>
<accession>A0A347UHQ0</accession>
<dbReference type="KEGG" id="pamo:BAR1_10840"/>
<keyword evidence="2" id="KW-1185">Reference proteome</keyword>
<dbReference type="AlphaFoldDB" id="A0A347UHQ0"/>
<dbReference type="Proteomes" id="UP000261704">
    <property type="component" value="Chromosome"/>
</dbReference>
<reference evidence="1 2" key="1">
    <citation type="submission" date="2018-09" db="EMBL/GenBank/DDBJ databases">
        <title>Profundibacter amoris BAR1 gen. nov., sp. nov., a new member of the Roseobacter clade isolated at Lokis Castle Vent Field on the Arctic Mid-Oceanic Ridge.</title>
        <authorList>
            <person name="Le Moine Bauer S."/>
            <person name="Sjoeberg A.G."/>
            <person name="L'Haridon S."/>
            <person name="Stokke R."/>
            <person name="Roalkvam I."/>
            <person name="Steen I.H."/>
            <person name="Dahle H."/>
        </authorList>
    </citation>
    <scope>NUCLEOTIDE SEQUENCE [LARGE SCALE GENOMIC DNA]</scope>
    <source>
        <strain evidence="1 2">BAR1</strain>
    </source>
</reference>
<dbReference type="EMBL" id="CP032125">
    <property type="protein sequence ID" value="AXX98378.1"/>
    <property type="molecule type" value="Genomic_DNA"/>
</dbReference>
<name>A0A347UHQ0_9RHOB</name>
<protein>
    <recommendedName>
        <fullName evidence="3">Asp/Glu racemase</fullName>
    </recommendedName>
</protein>
<sequence length="215" mass="23548">MRIAFLHTAEVHVKTFDGIFQNLNSKVELIHKVDSSLLERAQRNGLEDVRSETIAALTELSAAEAVVCTCSTLGPIADELSKTYRHIFRIDRPVMEEACRSGENILVAICLESTRDATLALLNECALQMGKVIRPEIILCKSAWPYFERGEMAMFATEIAETIKAALLQRKHTDCVVLAQASMRVAEGLLENAGPPVVSSPLLAAKRAIEIAGKS</sequence>
<evidence type="ECO:0000313" key="1">
    <source>
        <dbReference type="EMBL" id="AXX98378.1"/>
    </source>
</evidence>
<proteinExistence type="predicted"/>